<organism evidence="1 2">
    <name type="scientific">Mycoplasmopsis columboralis</name>
    <dbReference type="NCBI Taxonomy" id="171282"/>
    <lineage>
        <taxon>Bacteria</taxon>
        <taxon>Bacillati</taxon>
        <taxon>Mycoplasmatota</taxon>
        <taxon>Mycoplasmoidales</taxon>
        <taxon>Metamycoplasmataceae</taxon>
        <taxon>Mycoplasmopsis</taxon>
    </lineage>
</organism>
<dbReference type="Proteomes" id="UP000289497">
    <property type="component" value="Chromosome"/>
</dbReference>
<dbReference type="RefSeq" id="WP_129693743.1">
    <property type="nucleotide sequence ID" value="NZ_LR215039.1"/>
</dbReference>
<keyword evidence="2" id="KW-1185">Reference proteome</keyword>
<name>A0A449B615_9BACT</name>
<evidence type="ECO:0000313" key="2">
    <source>
        <dbReference type="Proteomes" id="UP000289497"/>
    </source>
</evidence>
<dbReference type="Gene3D" id="3.40.50.10490">
    <property type="entry name" value="Glucose-6-phosphate isomerase like protein, domain 1"/>
    <property type="match status" value="2"/>
</dbReference>
<dbReference type="KEGG" id="mcou:NCTC10179_00172"/>
<gene>
    <name evidence="1" type="ORF">NCTC10179_00172</name>
</gene>
<proteinExistence type="predicted"/>
<protein>
    <submittedName>
        <fullName evidence="1">Glucose-6-phosphate isomerase</fullName>
    </submittedName>
</protein>
<sequence>MEIPKIRRANVYLSTKDENIFSSEKCAQTYKEIQNKLQSLKFENSEYLAFSEIAENFKISGIDKIINLINHFYQNNFNNLIIFGTPQLEIEFNAIKEFVLSKFDPYKEYKLQCYFINTQETIEAIVNKLQYLQRSNFNNNAFIFTDKYPKAKQLQTHFQITKKILEHDIDEHILKNNLFYIGKYTSELEQVYEEFLKTNIILTSENIHDKYIAFSDLMLLLIGSQGIDIKKYINGYSMINQRFIKGELGKNEAFKLAWNLFSNNLNCVSFVCHLQELQYIGKAFAYNLNTLNSIPNRWYESVNFTSDSSYITQNIINGNINNKKALINLEVSYTNYDFQFTSDINNLDTLSEFDLLTLGDMQKSLKNHWPIIVNQWIRISSELILKQKILKKNLALC</sequence>
<accession>A0A449B615</accession>
<dbReference type="GO" id="GO:0016853">
    <property type="term" value="F:isomerase activity"/>
    <property type="evidence" value="ECO:0007669"/>
    <property type="project" value="UniProtKB-KW"/>
</dbReference>
<keyword evidence="1" id="KW-0413">Isomerase</keyword>
<evidence type="ECO:0000313" key="1">
    <source>
        <dbReference type="EMBL" id="VEU76015.1"/>
    </source>
</evidence>
<reference evidence="1 2" key="1">
    <citation type="submission" date="2019-01" db="EMBL/GenBank/DDBJ databases">
        <authorList>
            <consortium name="Pathogen Informatics"/>
        </authorList>
    </citation>
    <scope>NUCLEOTIDE SEQUENCE [LARGE SCALE GENOMIC DNA]</scope>
    <source>
        <strain evidence="1 2">NCTC10179</strain>
    </source>
</reference>
<dbReference type="EMBL" id="LR215039">
    <property type="protein sequence ID" value="VEU76015.1"/>
    <property type="molecule type" value="Genomic_DNA"/>
</dbReference>
<dbReference type="AlphaFoldDB" id="A0A449B615"/>
<dbReference type="OrthoDB" id="397357at2"/>